<keyword evidence="2" id="KW-1185">Reference proteome</keyword>
<protein>
    <submittedName>
        <fullName evidence="1">Uncharacterized protein</fullName>
    </submittedName>
</protein>
<evidence type="ECO:0000313" key="2">
    <source>
        <dbReference type="Proteomes" id="UP001054837"/>
    </source>
</evidence>
<evidence type="ECO:0000313" key="1">
    <source>
        <dbReference type="EMBL" id="GIY38982.1"/>
    </source>
</evidence>
<proteinExistence type="predicted"/>
<name>A0AAV4T2R7_9ARAC</name>
<dbReference type="EMBL" id="BPLQ01008700">
    <property type="protein sequence ID" value="GIY38982.1"/>
    <property type="molecule type" value="Genomic_DNA"/>
</dbReference>
<dbReference type="Proteomes" id="UP001054837">
    <property type="component" value="Unassembled WGS sequence"/>
</dbReference>
<sequence>MLIVEMCGHETGYMNLRNEFFLRRNKTFEQKTLRVFKRARRFWKRRHNGRRRQRLLPSGGRSLIACQWPRNHYSMKAARAEETGSMDPPSRRGVAHRFICHHIVYQIKDKIPAQQ</sequence>
<gene>
    <name evidence="1" type="ORF">CDAR_240371</name>
</gene>
<accession>A0AAV4T2R7</accession>
<comment type="caution">
    <text evidence="1">The sequence shown here is derived from an EMBL/GenBank/DDBJ whole genome shotgun (WGS) entry which is preliminary data.</text>
</comment>
<dbReference type="AlphaFoldDB" id="A0AAV4T2R7"/>
<reference evidence="1 2" key="1">
    <citation type="submission" date="2021-06" db="EMBL/GenBank/DDBJ databases">
        <title>Caerostris darwini draft genome.</title>
        <authorList>
            <person name="Kono N."/>
            <person name="Arakawa K."/>
        </authorList>
    </citation>
    <scope>NUCLEOTIDE SEQUENCE [LARGE SCALE GENOMIC DNA]</scope>
</reference>
<organism evidence="1 2">
    <name type="scientific">Caerostris darwini</name>
    <dbReference type="NCBI Taxonomy" id="1538125"/>
    <lineage>
        <taxon>Eukaryota</taxon>
        <taxon>Metazoa</taxon>
        <taxon>Ecdysozoa</taxon>
        <taxon>Arthropoda</taxon>
        <taxon>Chelicerata</taxon>
        <taxon>Arachnida</taxon>
        <taxon>Araneae</taxon>
        <taxon>Araneomorphae</taxon>
        <taxon>Entelegynae</taxon>
        <taxon>Araneoidea</taxon>
        <taxon>Araneidae</taxon>
        <taxon>Caerostris</taxon>
    </lineage>
</organism>